<comment type="function">
    <text evidence="4">CRISPR (clustered regularly interspaced short palindromic repeat), is an adaptive immune system that provides protection against mobile genetic elements (viruses, transposable elements and conjugative plasmids). CRISPR clusters contain sequences complementary to antecedent mobile elements and target invading nucleic acids. CRISPR clusters are transcribed and processed into CRISPR RNA (crRNA).</text>
</comment>
<comment type="similarity">
    <text evidence="1 4">Belongs to the CRISPR-associated protein Cas6/Cse3/CasE family.</text>
</comment>
<evidence type="ECO:0000259" key="7">
    <source>
        <dbReference type="Pfam" id="PF01881"/>
    </source>
</evidence>
<feature type="domain" description="CRISPR associated protein Cas6 C-terminal" evidence="7">
    <location>
        <begin position="126"/>
        <end position="245"/>
    </location>
</feature>
<evidence type="ECO:0000256" key="6">
    <source>
        <dbReference type="PIRSR" id="PIRSR005054-50"/>
    </source>
</evidence>
<evidence type="ECO:0000256" key="4">
    <source>
        <dbReference type="PIRNR" id="PIRNR005054"/>
    </source>
</evidence>
<keyword evidence="9" id="KW-1185">Reference proteome</keyword>
<reference evidence="9" key="1">
    <citation type="submission" date="2016-01" db="EMBL/GenBank/DDBJ databases">
        <title>Draft genome sequence of Thermodesulfovibrio aggregans strain TGE-P1.</title>
        <authorList>
            <person name="Sekiguchi Y."/>
            <person name="Ohashi A."/>
            <person name="Matsuura N."/>
            <person name="Tourlousse M.D."/>
        </authorList>
    </citation>
    <scope>NUCLEOTIDE SEQUENCE [LARGE SCALE GENOMIC DNA]</scope>
    <source>
        <strain evidence="9">TGE-P1</strain>
    </source>
</reference>
<dbReference type="PANTHER" id="PTHR36984:SF1">
    <property type="entry name" value="CRISPR-ASSOCIATED ENDORIBONUCLEASE CAS6 1"/>
    <property type="match status" value="1"/>
</dbReference>
<dbReference type="Pfam" id="PF21350">
    <property type="entry name" value="Cas6_I-A"/>
    <property type="match status" value="1"/>
</dbReference>
<dbReference type="Proteomes" id="UP000054976">
    <property type="component" value="Unassembled WGS sequence"/>
</dbReference>
<feature type="active site" description="Proton acceptor" evidence="6">
    <location>
        <position position="30"/>
    </location>
</feature>
<dbReference type="RefSeq" id="WP_059176956.1">
    <property type="nucleotide sequence ID" value="NZ_BCNO01000002.1"/>
</dbReference>
<sequence>MRLKIKFHHPEKSFITLPCHYNEAVQGFIYRHLEAHIAKKIHDRGFKDPETERRFKFFTFSRLIPDENTQIKNGKIHLYGQINLVICSPVNEFIQSFAMNLLKAGEFVLAGEKMLLSSVQVEAVPEYKEKIYVKTLSPITVYSTLNTSDGRKKTYYYSPFEREFEELVIKNLQTKLRIWQGKTVFEGSIKPYKVSSKNQRIVIYKNTVIKGWDGVFEMSLPEELFSIAFDTGLGAKNSQGFGCIEAWKGLKIEKKTNKIES</sequence>
<dbReference type="Gene3D" id="3.30.70.1900">
    <property type="match status" value="1"/>
</dbReference>
<dbReference type="PIRSF" id="PIRSF005054">
    <property type="entry name" value="PF1131"/>
    <property type="match status" value="1"/>
</dbReference>
<dbReference type="Pfam" id="PF01881">
    <property type="entry name" value="Cas_Cas6_C"/>
    <property type="match status" value="1"/>
</dbReference>
<evidence type="ECO:0000256" key="1">
    <source>
        <dbReference type="ARBA" id="ARBA00005937"/>
    </source>
</evidence>
<dbReference type="PANTHER" id="PTHR36984">
    <property type="entry name" value="CRISPR-ASSOCIATED ENDORIBONUCLEASE CAS6 1"/>
    <property type="match status" value="1"/>
</dbReference>
<feature type="site" description="Transition state stabilizer" evidence="5">
    <location>
        <position position="56"/>
    </location>
</feature>
<evidence type="ECO:0000313" key="8">
    <source>
        <dbReference type="EMBL" id="GAQ95526.1"/>
    </source>
</evidence>
<name>A0A0U9IAZ1_9BACT</name>
<feature type="active site" description="Proton donor" evidence="6">
    <location>
        <position position="42"/>
    </location>
</feature>
<dbReference type="GO" id="GO:0016788">
    <property type="term" value="F:hydrolase activity, acting on ester bonds"/>
    <property type="evidence" value="ECO:0007669"/>
    <property type="project" value="InterPro"/>
</dbReference>
<dbReference type="AlphaFoldDB" id="A0A0U9IAZ1"/>
<organism evidence="8 9">
    <name type="scientific">Thermodesulfovibrio aggregans</name>
    <dbReference type="NCBI Taxonomy" id="86166"/>
    <lineage>
        <taxon>Bacteria</taxon>
        <taxon>Pseudomonadati</taxon>
        <taxon>Nitrospirota</taxon>
        <taxon>Thermodesulfovibrionia</taxon>
        <taxon>Thermodesulfovibrionales</taxon>
        <taxon>Thermodesulfovibrionaceae</taxon>
        <taxon>Thermodesulfovibrio</taxon>
    </lineage>
</organism>
<keyword evidence="2" id="KW-0694">RNA-binding</keyword>
<protein>
    <recommendedName>
        <fullName evidence="4">CRISPR-associated endoribonuclease</fullName>
    </recommendedName>
</protein>
<dbReference type="OrthoDB" id="9797488at2"/>
<accession>A0A0U9IAZ1</accession>
<dbReference type="NCBIfam" id="TIGR01877">
    <property type="entry name" value="cas_cas6"/>
    <property type="match status" value="1"/>
</dbReference>
<proteinExistence type="inferred from homology"/>
<dbReference type="STRING" id="86166.TAGGR_2421"/>
<dbReference type="Gene3D" id="3.30.70.1890">
    <property type="match status" value="1"/>
</dbReference>
<comment type="caution">
    <text evidence="8">The sequence shown here is derived from an EMBL/GenBank/DDBJ whole genome shotgun (WGS) entry which is preliminary data.</text>
</comment>
<keyword evidence="3" id="KW-0051">Antiviral defense</keyword>
<dbReference type="CDD" id="cd21140">
    <property type="entry name" value="Cas6_I-like"/>
    <property type="match status" value="1"/>
</dbReference>
<dbReference type="InterPro" id="IPR049435">
    <property type="entry name" value="Cas_Cas6_C"/>
</dbReference>
<dbReference type="InterPro" id="IPR010156">
    <property type="entry name" value="CRISPR-assoc_prot_Cas6"/>
</dbReference>
<dbReference type="InterPro" id="IPR045747">
    <property type="entry name" value="CRISPR-assoc_prot_Cas6_N_sf"/>
</dbReference>
<gene>
    <name evidence="8" type="ORF">TAGGR_2421</name>
</gene>
<dbReference type="GO" id="GO:0003723">
    <property type="term" value="F:RNA binding"/>
    <property type="evidence" value="ECO:0007669"/>
    <property type="project" value="UniProtKB-KW"/>
</dbReference>
<evidence type="ECO:0000313" key="9">
    <source>
        <dbReference type="Proteomes" id="UP000054976"/>
    </source>
</evidence>
<dbReference type="EMBL" id="BCNO01000002">
    <property type="protein sequence ID" value="GAQ95526.1"/>
    <property type="molecule type" value="Genomic_DNA"/>
</dbReference>
<evidence type="ECO:0000256" key="3">
    <source>
        <dbReference type="ARBA" id="ARBA00023118"/>
    </source>
</evidence>
<dbReference type="GO" id="GO:0051607">
    <property type="term" value="P:defense response to virus"/>
    <property type="evidence" value="ECO:0007669"/>
    <property type="project" value="UniProtKB-KW"/>
</dbReference>
<evidence type="ECO:0000256" key="2">
    <source>
        <dbReference type="ARBA" id="ARBA00022884"/>
    </source>
</evidence>
<evidence type="ECO:0000256" key="5">
    <source>
        <dbReference type="PIRSR" id="PIRSR005054-1"/>
    </source>
</evidence>